<dbReference type="OrthoDB" id="1550871at2"/>
<sequence>MAEIKGLVDNLGVIHECNKVIPEKFKLKLVEVLAELEDNECHKTNNFPKSELHKIEGVKKIYRAYIDKISGWRLHIQYGDDKRIYLCEVLNPKEHDRGTSKKAIKSKKNRYF</sequence>
<reference evidence="1 2" key="1">
    <citation type="journal article" date="2009" name="Stand. Genomic Sci.">
        <title>Complete genome sequence of Anaerococcus prevotii type strain (PC1).</title>
        <authorList>
            <person name="Labutti K."/>
            <person name="Pukall R."/>
            <person name="Steenblock K."/>
            <person name="Glavina Del Rio T."/>
            <person name="Tice H."/>
            <person name="Copeland A."/>
            <person name="Cheng J.F."/>
            <person name="Lucas S."/>
            <person name="Chen F."/>
            <person name="Nolan M."/>
            <person name="Bruce D."/>
            <person name="Goodwin L."/>
            <person name="Pitluck S."/>
            <person name="Ivanova N."/>
            <person name="Mavromatis K."/>
            <person name="Ovchinnikova G."/>
            <person name="Pati A."/>
            <person name="Chen A."/>
            <person name="Palaniappan K."/>
            <person name="Land M."/>
            <person name="Hauser L."/>
            <person name="Chang Y.J."/>
            <person name="Jeffries C.D."/>
            <person name="Chain P."/>
            <person name="Saunders E."/>
            <person name="Brettin T."/>
            <person name="Detter J.C."/>
            <person name="Han C."/>
            <person name="Goker M."/>
            <person name="Bristow J."/>
            <person name="Eisen J.A."/>
            <person name="Markowitz V."/>
            <person name="Hugenholtz P."/>
            <person name="Kyrpides N.C."/>
            <person name="Klenk H.P."/>
            <person name="Lapidus A."/>
        </authorList>
    </citation>
    <scope>NUCLEOTIDE SEQUENCE [LARGE SCALE GENOMIC DNA]</scope>
    <source>
        <strain evidence="2">ATCC 9321 / DSM 20548 / JCM 6508 / NCTC 11806 / PC1</strain>
    </source>
</reference>
<protein>
    <submittedName>
        <fullName evidence="1">Uncharacterized protein</fullName>
    </submittedName>
</protein>
<evidence type="ECO:0000313" key="1">
    <source>
        <dbReference type="EMBL" id="ACV29819.1"/>
    </source>
</evidence>
<organism evidence="1 2">
    <name type="scientific">Anaerococcus prevotii (strain ATCC 9321 / DSM 20548 / JCM 6508 / NCTC 11806 / PC1)</name>
    <name type="common">Peptostreptococcus prevotii</name>
    <name type="synonym">Peptococcus prevotii</name>
    <dbReference type="NCBI Taxonomy" id="525919"/>
    <lineage>
        <taxon>Bacteria</taxon>
        <taxon>Bacillati</taxon>
        <taxon>Bacillota</taxon>
        <taxon>Tissierellia</taxon>
        <taxon>Tissierellales</taxon>
        <taxon>Peptoniphilaceae</taxon>
        <taxon>Anaerococcus</taxon>
    </lineage>
</organism>
<keyword evidence="1" id="KW-0614">Plasmid</keyword>
<keyword evidence="2" id="KW-1185">Reference proteome</keyword>
<dbReference type="EMBL" id="CP001709">
    <property type="protein sequence ID" value="ACV29819.1"/>
    <property type="molecule type" value="Genomic_DNA"/>
</dbReference>
<dbReference type="HOGENOM" id="CLU_2154092_0_0_9"/>
<dbReference type="Proteomes" id="UP000002294">
    <property type="component" value="Plasmid pAPRE01"/>
</dbReference>
<geneLocation type="plasmid" evidence="1 2">
    <name>pAPRE01</name>
</geneLocation>
<proteinExistence type="predicted"/>
<evidence type="ECO:0000313" key="2">
    <source>
        <dbReference type="Proteomes" id="UP000002294"/>
    </source>
</evidence>
<name>C7RI73_ANAPD</name>
<accession>C7RI73</accession>
<dbReference type="AlphaFoldDB" id="C7RI73"/>
<dbReference type="eggNOG" id="ENOG50317AI">
    <property type="taxonomic scope" value="Bacteria"/>
</dbReference>
<dbReference type="KEGG" id="apr:Apre_1809"/>
<dbReference type="RefSeq" id="WP_012797149.1">
    <property type="nucleotide sequence ID" value="NC_013164.1"/>
</dbReference>
<gene>
    <name evidence="1" type="ordered locus">Apre_1809</name>
</gene>